<name>A0A923MQ72_9BURK</name>
<reference evidence="1" key="1">
    <citation type="submission" date="2020-08" db="EMBL/GenBank/DDBJ databases">
        <title>Ramlibacter sp. USB13 16S ribosomal RNA gene genome sequencing and assembly.</title>
        <authorList>
            <person name="Kang M."/>
        </authorList>
    </citation>
    <scope>NUCLEOTIDE SEQUENCE</scope>
    <source>
        <strain evidence="1">USB13</strain>
    </source>
</reference>
<proteinExistence type="predicted"/>
<organism evidence="1 2">
    <name type="scientific">Ramlibacter cellulosilyticus</name>
    <dbReference type="NCBI Taxonomy" id="2764187"/>
    <lineage>
        <taxon>Bacteria</taxon>
        <taxon>Pseudomonadati</taxon>
        <taxon>Pseudomonadota</taxon>
        <taxon>Betaproteobacteria</taxon>
        <taxon>Burkholderiales</taxon>
        <taxon>Comamonadaceae</taxon>
        <taxon>Ramlibacter</taxon>
    </lineage>
</organism>
<dbReference type="Proteomes" id="UP000608513">
    <property type="component" value="Unassembled WGS sequence"/>
</dbReference>
<dbReference type="AlphaFoldDB" id="A0A923MQ72"/>
<gene>
    <name evidence="1" type="ORF">H8N03_12645</name>
</gene>
<protein>
    <submittedName>
        <fullName evidence="1">Uncharacterized protein</fullName>
    </submittedName>
</protein>
<dbReference type="EMBL" id="JACORT010000005">
    <property type="protein sequence ID" value="MBC5783797.1"/>
    <property type="molecule type" value="Genomic_DNA"/>
</dbReference>
<sequence length="112" mass="12514">MDVETLLDSARSSEVFLEETGWMAGVAPEEIERAHSEFSAHFQKWLGTLSEKLGPPLFTRISDQQLAADLYLEATELAAWPHGSGYWVLARGQHDRDTPVFVSFGYREASAV</sequence>
<dbReference type="RefSeq" id="WP_187076553.1">
    <property type="nucleotide sequence ID" value="NZ_JACORT010000005.1"/>
</dbReference>
<evidence type="ECO:0000313" key="1">
    <source>
        <dbReference type="EMBL" id="MBC5783797.1"/>
    </source>
</evidence>
<evidence type="ECO:0000313" key="2">
    <source>
        <dbReference type="Proteomes" id="UP000608513"/>
    </source>
</evidence>
<comment type="caution">
    <text evidence="1">The sequence shown here is derived from an EMBL/GenBank/DDBJ whole genome shotgun (WGS) entry which is preliminary data.</text>
</comment>
<keyword evidence="2" id="KW-1185">Reference proteome</keyword>
<accession>A0A923MQ72</accession>